<dbReference type="InterPro" id="IPR036291">
    <property type="entry name" value="NAD(P)-bd_dom_sf"/>
</dbReference>
<keyword evidence="4" id="KW-0520">NAD</keyword>
<sequence length="228" mass="26264">MLEVIVDLNLKDKKVLVIGAGVEATKRIKVLSKQGCQIIILSDSISEALYELDHDLRHPILIIKRKVEDINLFNDFDNIFLVLAATSDSELNEKIVIEAKKRNILSYNITNSLSGDIYFTSMINFDDVIQVSISTSGKSPLMSKLIRDRLEDTIKNIIGQKDIDNIKVQEFARQQVKRYIQDQEQRRKFLYSLIEDDNIQELILKKNIDKVKERIITTLGKWEGSKIE</sequence>
<dbReference type="Pfam" id="PF14824">
    <property type="entry name" value="Sirohm_synth_M"/>
    <property type="match status" value="1"/>
</dbReference>
<dbReference type="PANTHER" id="PTHR35330">
    <property type="entry name" value="SIROHEME BIOSYNTHESIS PROTEIN MET8"/>
    <property type="match status" value="1"/>
</dbReference>
<protein>
    <recommendedName>
        <fullName evidence="2">precorrin-2 dehydrogenase</fullName>
        <ecNumber evidence="2">1.3.1.76</ecNumber>
    </recommendedName>
</protein>
<organism evidence="8 9">
    <name type="scientific">Candidatus Nitrosocosmicus franklandianus</name>
    <dbReference type="NCBI Taxonomy" id="1798806"/>
    <lineage>
        <taxon>Archaea</taxon>
        <taxon>Nitrososphaerota</taxon>
        <taxon>Nitrososphaeria</taxon>
        <taxon>Nitrososphaerales</taxon>
        <taxon>Nitrososphaeraceae</taxon>
        <taxon>Candidatus Nitrosocosmicus</taxon>
    </lineage>
</organism>
<comment type="catalytic activity">
    <reaction evidence="6">
        <text>precorrin-2 + NAD(+) = sirohydrochlorin + NADH + 2 H(+)</text>
        <dbReference type="Rhea" id="RHEA:15613"/>
        <dbReference type="ChEBI" id="CHEBI:15378"/>
        <dbReference type="ChEBI" id="CHEBI:57540"/>
        <dbReference type="ChEBI" id="CHEBI:57945"/>
        <dbReference type="ChEBI" id="CHEBI:58351"/>
        <dbReference type="ChEBI" id="CHEBI:58827"/>
        <dbReference type="EC" id="1.3.1.76"/>
    </reaction>
</comment>
<proteinExistence type="predicted"/>
<dbReference type="Gene3D" id="3.40.50.720">
    <property type="entry name" value="NAD(P)-binding Rossmann-like Domain"/>
    <property type="match status" value="1"/>
</dbReference>
<gene>
    <name evidence="8" type="primary">sirC</name>
    <name evidence="8" type="ORF">NFRAN_2251</name>
</gene>
<dbReference type="UniPathway" id="UPA00262">
    <property type="reaction ID" value="UER00222"/>
</dbReference>
<dbReference type="KEGG" id="nfn:NFRAN_2251"/>
<dbReference type="NCBIfam" id="TIGR01470">
    <property type="entry name" value="cysG_Nterm"/>
    <property type="match status" value="1"/>
</dbReference>
<reference evidence="8 9" key="1">
    <citation type="submission" date="2019-02" db="EMBL/GenBank/DDBJ databases">
        <authorList>
            <person name="Lehtovirta-Morley E L."/>
        </authorList>
    </citation>
    <scope>NUCLEOTIDE SEQUENCE [LARGE SCALE GENOMIC DNA]</scope>
    <source>
        <strain evidence="8">NFRAN1</strain>
    </source>
</reference>
<feature type="domain" description="Siroheme synthase central" evidence="7">
    <location>
        <begin position="129"/>
        <end position="152"/>
    </location>
</feature>
<keyword evidence="9" id="KW-1185">Reference proteome</keyword>
<keyword evidence="5" id="KW-0627">Porphyrin biosynthesis</keyword>
<evidence type="ECO:0000313" key="9">
    <source>
        <dbReference type="Proteomes" id="UP000294299"/>
    </source>
</evidence>
<dbReference type="AlphaFoldDB" id="A0A484I9Z5"/>
<accession>A0A484I9Z5</accession>
<dbReference type="GO" id="GO:0043115">
    <property type="term" value="F:precorrin-2 dehydrogenase activity"/>
    <property type="evidence" value="ECO:0007669"/>
    <property type="project" value="UniProtKB-EC"/>
</dbReference>
<evidence type="ECO:0000259" key="7">
    <source>
        <dbReference type="Pfam" id="PF14824"/>
    </source>
</evidence>
<dbReference type="GO" id="GO:0004325">
    <property type="term" value="F:ferrochelatase activity"/>
    <property type="evidence" value="ECO:0007669"/>
    <property type="project" value="InterPro"/>
</dbReference>
<evidence type="ECO:0000256" key="6">
    <source>
        <dbReference type="ARBA" id="ARBA00047561"/>
    </source>
</evidence>
<name>A0A484I9Z5_9ARCH</name>
<dbReference type="EMBL" id="LR216287">
    <property type="protein sequence ID" value="VFJ14573.1"/>
    <property type="molecule type" value="Genomic_DNA"/>
</dbReference>
<evidence type="ECO:0000256" key="5">
    <source>
        <dbReference type="ARBA" id="ARBA00023244"/>
    </source>
</evidence>
<dbReference type="SUPFAM" id="SSF75615">
    <property type="entry name" value="Siroheme synthase middle domains-like"/>
    <property type="match status" value="1"/>
</dbReference>
<evidence type="ECO:0000313" key="8">
    <source>
        <dbReference type="EMBL" id="VFJ14573.1"/>
    </source>
</evidence>
<dbReference type="PANTHER" id="PTHR35330:SF1">
    <property type="entry name" value="SIROHEME BIOSYNTHESIS PROTEIN MET8"/>
    <property type="match status" value="1"/>
</dbReference>
<evidence type="ECO:0000256" key="4">
    <source>
        <dbReference type="ARBA" id="ARBA00023027"/>
    </source>
</evidence>
<evidence type="ECO:0000256" key="3">
    <source>
        <dbReference type="ARBA" id="ARBA00023002"/>
    </source>
</evidence>
<dbReference type="Proteomes" id="UP000294299">
    <property type="component" value="Chromosome NFRAN"/>
</dbReference>
<dbReference type="InterPro" id="IPR006367">
    <property type="entry name" value="Sirohaem_synthase_N"/>
</dbReference>
<dbReference type="EC" id="1.3.1.76" evidence="2"/>
<comment type="pathway">
    <text evidence="1">Porphyrin-containing compound metabolism; siroheme biosynthesis; sirohydrochlorin from precorrin-2: step 1/1.</text>
</comment>
<evidence type="ECO:0000256" key="2">
    <source>
        <dbReference type="ARBA" id="ARBA00012400"/>
    </source>
</evidence>
<dbReference type="SUPFAM" id="SSF51735">
    <property type="entry name" value="NAD(P)-binding Rossmann-fold domains"/>
    <property type="match status" value="1"/>
</dbReference>
<dbReference type="GO" id="GO:0019354">
    <property type="term" value="P:siroheme biosynthetic process"/>
    <property type="evidence" value="ECO:0007669"/>
    <property type="project" value="UniProtKB-UniPathway"/>
</dbReference>
<evidence type="ECO:0000256" key="1">
    <source>
        <dbReference type="ARBA" id="ARBA00005010"/>
    </source>
</evidence>
<keyword evidence="3 8" id="KW-0560">Oxidoreductase</keyword>
<dbReference type="InterPro" id="IPR028281">
    <property type="entry name" value="Sirohaem_synthase_central"/>
</dbReference>
<dbReference type="Gene3D" id="3.30.160.110">
    <property type="entry name" value="Siroheme synthase, domain 2"/>
    <property type="match status" value="1"/>
</dbReference>
<dbReference type="InterPro" id="IPR028161">
    <property type="entry name" value="Met8-like"/>
</dbReference>
<dbReference type="Pfam" id="PF13241">
    <property type="entry name" value="NAD_binding_7"/>
    <property type="match status" value="1"/>
</dbReference>